<protein>
    <submittedName>
        <fullName evidence="2">Corynomycolyl transferase</fullName>
        <ecNumber evidence="2">2.3.1.-</ecNumber>
    </submittedName>
</protein>
<name>A0A448TGE6_9CORY</name>
<proteinExistence type="predicted"/>
<feature type="compositionally biased region" description="Basic and acidic residues" evidence="1">
    <location>
        <begin position="130"/>
        <end position="140"/>
    </location>
</feature>
<comment type="caution">
    <text evidence="2">The sequence shown here is derived from an EMBL/GenBank/DDBJ whole genome shotgun (WGS) entry which is preliminary data.</text>
</comment>
<sequence length="531" mass="56854">MEFIKEGMVIVKHSHGLVATIVAASLVATFISPTTSIAYAQPAAPINGAGASATSTTPANPEDNPIGTQGDPNAQPGSPSTEPKAQPNQPNGAQSGTNPSEGNKAGSSSSGDKDKIGSVDAGSSLADNLANKDRDKEGSLEKNGSANNVLHGPNSKTDDPKAKAEPSSYGPFAHFLRTILASGTNAKSSTGKGLKFLLGLLNLLGLGHWKFPDRFRDHHSEYPLPTDDSITELKVVDKQDEFDGRVQRWSIQSPTMKRIVEVEVMAQPNAATPAPMLYLLDGVSAPRVSGWFGPGDIINRLGNENVTVVAPTQGNGSFYADWSNTDPSLGYMKWETFITEELPRVLEAPQADSRINFNGKRGIGGLSMGASGAVRIAAKNPNLFHGVFGLSGCYSTVSQFGRTTIESTIKGQDGNPSNIWGPFGSSEWRANDVTLHPEGLRSMPVFLSNASGKITKEQLQKDNGLPFYDTSLGATLEHVTLECTKDLEKVMDRNGMTNKKVVYIQSGIHRWNDTFTSQILPAWEYLKPSLQ</sequence>
<organism evidence="2 3">
    <name type="scientific">Corynebacterium matruchotii</name>
    <dbReference type="NCBI Taxonomy" id="43768"/>
    <lineage>
        <taxon>Bacteria</taxon>
        <taxon>Bacillati</taxon>
        <taxon>Actinomycetota</taxon>
        <taxon>Actinomycetes</taxon>
        <taxon>Mycobacteriales</taxon>
        <taxon>Corynebacteriaceae</taxon>
        <taxon>Corynebacterium</taxon>
    </lineage>
</organism>
<evidence type="ECO:0000313" key="2">
    <source>
        <dbReference type="EMBL" id="SPW24007.1"/>
    </source>
</evidence>
<keyword evidence="2" id="KW-0012">Acyltransferase</keyword>
<feature type="region of interest" description="Disordered" evidence="1">
    <location>
        <begin position="49"/>
        <end position="166"/>
    </location>
</feature>
<dbReference type="InterPro" id="IPR000801">
    <property type="entry name" value="Esterase-like"/>
</dbReference>
<evidence type="ECO:0000313" key="3">
    <source>
        <dbReference type="Proteomes" id="UP000249886"/>
    </source>
</evidence>
<dbReference type="RefSeq" id="WP_005519824.1">
    <property type="nucleotide sequence ID" value="NZ_CAUOYC010000003.1"/>
</dbReference>
<dbReference type="InterPro" id="IPR050583">
    <property type="entry name" value="Mycobacterial_A85_antigen"/>
</dbReference>
<gene>
    <name evidence="2" type="primary">fbpA_1</name>
    <name evidence="2" type="ORF">NCTC10254_00371</name>
</gene>
<evidence type="ECO:0000256" key="1">
    <source>
        <dbReference type="SAM" id="MobiDB-lite"/>
    </source>
</evidence>
<feature type="compositionally biased region" description="Polar residues" evidence="1">
    <location>
        <begin position="66"/>
        <end position="101"/>
    </location>
</feature>
<dbReference type="EC" id="2.3.1.-" evidence="2"/>
<feature type="compositionally biased region" description="Low complexity" evidence="1">
    <location>
        <begin position="49"/>
        <end position="61"/>
    </location>
</feature>
<dbReference type="PANTHER" id="PTHR48098:SF1">
    <property type="entry name" value="DIACYLGLYCEROL ACYLTRANSFERASE_MYCOLYLTRANSFERASE AG85A"/>
    <property type="match status" value="1"/>
</dbReference>
<dbReference type="GeneID" id="84573184"/>
<dbReference type="GO" id="GO:0016747">
    <property type="term" value="F:acyltransferase activity, transferring groups other than amino-acyl groups"/>
    <property type="evidence" value="ECO:0007669"/>
    <property type="project" value="TreeGrafter"/>
</dbReference>
<dbReference type="PANTHER" id="PTHR48098">
    <property type="entry name" value="ENTEROCHELIN ESTERASE-RELATED"/>
    <property type="match status" value="1"/>
</dbReference>
<dbReference type="Pfam" id="PF00756">
    <property type="entry name" value="Esterase"/>
    <property type="match status" value="1"/>
</dbReference>
<keyword evidence="2" id="KW-0808">Transferase</keyword>
<dbReference type="Gene3D" id="3.40.50.1820">
    <property type="entry name" value="alpha/beta hydrolase"/>
    <property type="match status" value="1"/>
</dbReference>
<accession>A0A448TGE6</accession>
<dbReference type="EMBL" id="UARK01000001">
    <property type="protein sequence ID" value="SPW24007.1"/>
    <property type="molecule type" value="Genomic_DNA"/>
</dbReference>
<dbReference type="SUPFAM" id="SSF53474">
    <property type="entry name" value="alpha/beta-Hydrolases"/>
    <property type="match status" value="1"/>
</dbReference>
<reference evidence="2 3" key="1">
    <citation type="submission" date="2018-06" db="EMBL/GenBank/DDBJ databases">
        <authorList>
            <consortium name="Pathogen Informatics"/>
            <person name="Doyle S."/>
        </authorList>
    </citation>
    <scope>NUCLEOTIDE SEQUENCE [LARGE SCALE GENOMIC DNA]</scope>
    <source>
        <strain evidence="2 3">NCTC10254</strain>
    </source>
</reference>
<dbReference type="InterPro" id="IPR029058">
    <property type="entry name" value="AB_hydrolase_fold"/>
</dbReference>
<dbReference type="Proteomes" id="UP000249886">
    <property type="component" value="Unassembled WGS sequence"/>
</dbReference>
<dbReference type="AlphaFoldDB" id="A0A448TGE6"/>